<evidence type="ECO:0008006" key="4">
    <source>
        <dbReference type="Google" id="ProtNLM"/>
    </source>
</evidence>
<keyword evidence="1" id="KW-1133">Transmembrane helix</keyword>
<name>A0A0F4YN56_RASE3</name>
<dbReference type="EMBL" id="LASV01000384">
    <property type="protein sequence ID" value="KKA19083.1"/>
    <property type="molecule type" value="Genomic_DNA"/>
</dbReference>
<evidence type="ECO:0000313" key="3">
    <source>
        <dbReference type="Proteomes" id="UP000053958"/>
    </source>
</evidence>
<keyword evidence="1" id="KW-0472">Membrane</keyword>
<dbReference type="STRING" id="1408163.A0A0F4YN56"/>
<dbReference type="GeneID" id="25319238"/>
<dbReference type="Proteomes" id="UP000053958">
    <property type="component" value="Unassembled WGS sequence"/>
</dbReference>
<sequence>MALEKNVRGGGLLRSRRCRLLLGVFIFIAILAVVIPPAVVITLRKKNSMGPKSTVFVPLYVYPAPGAWTPLEEVVKSHPDVNFTVVINPGNGPGPNPLPDANYTREIPNLASYDNVRLLGYVATTYATRNISLVRKDIETYAAWPTQSANRSLAVNGIFFDETPQQFDANALAYFQELTALVKQSKGLGPENFVVHNPGAVPDPRYLPTADSTVVFEDTYETFVQRNNAKMFTNIADGNRTELCVIIHSVPDSIQASALRSLVKDTREVADEVFITHLSSDFYANFDPNMGEFVDLMAKS</sequence>
<dbReference type="OrthoDB" id="5342184at2759"/>
<dbReference type="AlphaFoldDB" id="A0A0F4YN56"/>
<accession>A0A0F4YN56</accession>
<protein>
    <recommendedName>
        <fullName evidence="4">Cell surface spherulin 4-like protein</fullName>
    </recommendedName>
</protein>
<keyword evidence="3" id="KW-1185">Reference proteome</keyword>
<keyword evidence="1" id="KW-0812">Transmembrane</keyword>
<gene>
    <name evidence="2" type="ORF">T310_6961</name>
</gene>
<comment type="caution">
    <text evidence="2">The sequence shown here is derived from an EMBL/GenBank/DDBJ whole genome shotgun (WGS) entry which is preliminary data.</text>
</comment>
<dbReference type="PANTHER" id="PTHR35040:SF7">
    <property type="entry name" value="FIBRONECTIN TYPE-III DOMAIN-CONTAINING PROTEIN-RELATED"/>
    <property type="match status" value="1"/>
</dbReference>
<evidence type="ECO:0000313" key="2">
    <source>
        <dbReference type="EMBL" id="KKA19083.1"/>
    </source>
</evidence>
<dbReference type="RefSeq" id="XP_013325695.1">
    <property type="nucleotide sequence ID" value="XM_013470241.1"/>
</dbReference>
<evidence type="ECO:0000256" key="1">
    <source>
        <dbReference type="SAM" id="Phobius"/>
    </source>
</evidence>
<organism evidence="2 3">
    <name type="scientific">Rasamsonia emersonii (strain ATCC 16479 / CBS 393.64 / IMI 116815)</name>
    <dbReference type="NCBI Taxonomy" id="1408163"/>
    <lineage>
        <taxon>Eukaryota</taxon>
        <taxon>Fungi</taxon>
        <taxon>Dikarya</taxon>
        <taxon>Ascomycota</taxon>
        <taxon>Pezizomycotina</taxon>
        <taxon>Eurotiomycetes</taxon>
        <taxon>Eurotiomycetidae</taxon>
        <taxon>Eurotiales</taxon>
        <taxon>Trichocomaceae</taxon>
        <taxon>Rasamsonia</taxon>
    </lineage>
</organism>
<proteinExistence type="predicted"/>
<dbReference type="Pfam" id="PF12138">
    <property type="entry name" value="Spherulin4"/>
    <property type="match status" value="1"/>
</dbReference>
<dbReference type="PANTHER" id="PTHR35040">
    <property type="match status" value="1"/>
</dbReference>
<dbReference type="InterPro" id="IPR021986">
    <property type="entry name" value="Spherulin4"/>
</dbReference>
<reference evidence="2 3" key="1">
    <citation type="submission" date="2015-04" db="EMBL/GenBank/DDBJ databases">
        <authorList>
            <person name="Heijne W.H."/>
            <person name="Fedorova N.D."/>
            <person name="Nierman W.C."/>
            <person name="Vollebregt A.W."/>
            <person name="Zhao Z."/>
            <person name="Wu L."/>
            <person name="Kumar M."/>
            <person name="Stam H."/>
            <person name="van den Berg M.A."/>
            <person name="Pel H.J."/>
        </authorList>
    </citation>
    <scope>NUCLEOTIDE SEQUENCE [LARGE SCALE GENOMIC DNA]</scope>
    <source>
        <strain evidence="2 3">CBS 393.64</strain>
    </source>
</reference>
<feature type="transmembrane region" description="Helical" evidence="1">
    <location>
        <begin position="20"/>
        <end position="43"/>
    </location>
</feature>